<dbReference type="PANTHER" id="PTHR43975">
    <property type="entry name" value="ZGC:101858"/>
    <property type="match status" value="1"/>
</dbReference>
<dbReference type="Proteomes" id="UP000620596">
    <property type="component" value="Unassembled WGS sequence"/>
</dbReference>
<gene>
    <name evidence="1" type="ORF">GCM10011496_11380</name>
</gene>
<reference evidence="1" key="2">
    <citation type="submission" date="2020-09" db="EMBL/GenBank/DDBJ databases">
        <authorList>
            <person name="Sun Q."/>
            <person name="Zhou Y."/>
        </authorList>
    </citation>
    <scope>NUCLEOTIDE SEQUENCE</scope>
    <source>
        <strain evidence="1">CGMCC 1.15322</strain>
    </source>
</reference>
<evidence type="ECO:0000313" key="2">
    <source>
        <dbReference type="Proteomes" id="UP000620596"/>
    </source>
</evidence>
<sequence>MVTGTGTGTGTGIGRGIALVLAAQGLKRATSARRVALLDEVAEDIVSRGGHRPVVIASELCVEDAAKTLTDAALAGLGRVGILVNSAGGSRSFAELHVSEDRWQEAITLNFYRLRQVA</sequence>
<dbReference type="Pfam" id="PF00106">
    <property type="entry name" value="adh_short"/>
    <property type="match status" value="1"/>
</dbReference>
<dbReference type="RefSeq" id="WP_268236600.1">
    <property type="nucleotide sequence ID" value="NZ_BMIG01000003.1"/>
</dbReference>
<protein>
    <submittedName>
        <fullName evidence="1">Uncharacterized protein</fullName>
    </submittedName>
</protein>
<dbReference type="PANTHER" id="PTHR43975:SF2">
    <property type="entry name" value="EG:BACR7A4.14 PROTEIN-RELATED"/>
    <property type="match status" value="1"/>
</dbReference>
<comment type="caution">
    <text evidence="1">The sequence shown here is derived from an EMBL/GenBank/DDBJ whole genome shotgun (WGS) entry which is preliminary data.</text>
</comment>
<dbReference type="InterPro" id="IPR036291">
    <property type="entry name" value="NAD(P)-bd_dom_sf"/>
</dbReference>
<dbReference type="EMBL" id="BMIG01000003">
    <property type="protein sequence ID" value="GGA92120.1"/>
    <property type="molecule type" value="Genomic_DNA"/>
</dbReference>
<dbReference type="SUPFAM" id="SSF51735">
    <property type="entry name" value="NAD(P)-binding Rossmann-fold domains"/>
    <property type="match status" value="1"/>
</dbReference>
<dbReference type="Gene3D" id="3.40.50.720">
    <property type="entry name" value="NAD(P)-binding Rossmann-like Domain"/>
    <property type="match status" value="1"/>
</dbReference>
<reference evidence="1" key="1">
    <citation type="journal article" date="2014" name="Int. J. Syst. Evol. Microbiol.">
        <title>Complete genome sequence of Corynebacterium casei LMG S-19264T (=DSM 44701T), isolated from a smear-ripened cheese.</title>
        <authorList>
            <consortium name="US DOE Joint Genome Institute (JGI-PGF)"/>
            <person name="Walter F."/>
            <person name="Albersmeier A."/>
            <person name="Kalinowski J."/>
            <person name="Ruckert C."/>
        </authorList>
    </citation>
    <scope>NUCLEOTIDE SEQUENCE</scope>
    <source>
        <strain evidence="1">CGMCC 1.15322</strain>
    </source>
</reference>
<evidence type="ECO:0000313" key="1">
    <source>
        <dbReference type="EMBL" id="GGA92120.1"/>
    </source>
</evidence>
<dbReference type="AlphaFoldDB" id="A0A916SB97"/>
<proteinExistence type="predicted"/>
<keyword evidence="2" id="KW-1185">Reference proteome</keyword>
<dbReference type="InterPro" id="IPR002347">
    <property type="entry name" value="SDR_fam"/>
</dbReference>
<organism evidence="1 2">
    <name type="scientific">Polaromonas eurypsychrophila</name>
    <dbReference type="NCBI Taxonomy" id="1614635"/>
    <lineage>
        <taxon>Bacteria</taxon>
        <taxon>Pseudomonadati</taxon>
        <taxon>Pseudomonadota</taxon>
        <taxon>Betaproteobacteria</taxon>
        <taxon>Burkholderiales</taxon>
        <taxon>Comamonadaceae</taxon>
        <taxon>Polaromonas</taxon>
    </lineage>
</organism>
<accession>A0A916SB97</accession>
<name>A0A916SB97_9BURK</name>